<dbReference type="GO" id="GO:0016740">
    <property type="term" value="F:transferase activity"/>
    <property type="evidence" value="ECO:0007669"/>
    <property type="project" value="UniProtKB-KW"/>
</dbReference>
<dbReference type="InterPro" id="IPR029044">
    <property type="entry name" value="Nucleotide-diphossugar_trans"/>
</dbReference>
<keyword evidence="3" id="KW-1185">Reference proteome</keyword>
<gene>
    <name evidence="2" type="ORF">EC844_10578</name>
</gene>
<feature type="domain" description="Glycosyltransferase 2-like prokaryotic type" evidence="1">
    <location>
        <begin position="12"/>
        <end position="274"/>
    </location>
</feature>
<dbReference type="AlphaFoldDB" id="A0A4R1Y0T6"/>
<reference evidence="2 3" key="1">
    <citation type="submission" date="2019-03" db="EMBL/GenBank/DDBJ databases">
        <title>Genomic analyses of the natural microbiome of Caenorhabditis elegans.</title>
        <authorList>
            <person name="Samuel B."/>
        </authorList>
    </citation>
    <scope>NUCLEOTIDE SEQUENCE [LARGE SCALE GENOMIC DNA]</scope>
    <source>
        <strain evidence="2 3">JUb89</strain>
    </source>
</reference>
<keyword evidence="2" id="KW-0808">Transferase</keyword>
<sequence>MNPHAPTNIDLSIIVPIDLSRRSKEIYSRALGLARRFDGTGIKLIFGCSVQPARWFTKLSKALSAYSHVRIAAVDQSESHLAKLRNVALAQVTTTYVMFLDVDIYPELTQIQQALSEVCQSPHQMCMYPCLYLSARGSKKLGRVPVTDFRDYYYQFKREWILHLAFPSSIIICDMKSVNEIKGFDPLYVGHGYEDFDFMIRLFLHKQLISPQPKLHIDEPYMAPLMATGFRAMLAQAQLQQLLGQLYFVHDYHGKDKQENYYQLRAKNQTRFKQKMVELEQNTISEYQSNPLELLSEFFTLLSQHKKIPSEYSALWAEIPGHLFRRKWF</sequence>
<comment type="caution">
    <text evidence="2">The sequence shown here is derived from an EMBL/GenBank/DDBJ whole genome shotgun (WGS) entry which is preliminary data.</text>
</comment>
<dbReference type="EMBL" id="SLVJ01000005">
    <property type="protein sequence ID" value="TCM68375.1"/>
    <property type="molecule type" value="Genomic_DNA"/>
</dbReference>
<evidence type="ECO:0000313" key="3">
    <source>
        <dbReference type="Proteomes" id="UP000294963"/>
    </source>
</evidence>
<dbReference type="Pfam" id="PF10111">
    <property type="entry name" value="Glyco_tranf_2_2"/>
    <property type="match status" value="1"/>
</dbReference>
<accession>A0A4R1Y0T6</accession>
<name>A0A4R1Y0T6_ACICA</name>
<evidence type="ECO:0000313" key="2">
    <source>
        <dbReference type="EMBL" id="TCM68375.1"/>
    </source>
</evidence>
<proteinExistence type="predicted"/>
<organism evidence="2 3">
    <name type="scientific">Acinetobacter calcoaceticus</name>
    <dbReference type="NCBI Taxonomy" id="471"/>
    <lineage>
        <taxon>Bacteria</taxon>
        <taxon>Pseudomonadati</taxon>
        <taxon>Pseudomonadota</taxon>
        <taxon>Gammaproteobacteria</taxon>
        <taxon>Moraxellales</taxon>
        <taxon>Moraxellaceae</taxon>
        <taxon>Acinetobacter</taxon>
        <taxon>Acinetobacter calcoaceticus/baumannii complex</taxon>
    </lineage>
</organism>
<evidence type="ECO:0000259" key="1">
    <source>
        <dbReference type="Pfam" id="PF10111"/>
    </source>
</evidence>
<dbReference type="CDD" id="cd00761">
    <property type="entry name" value="Glyco_tranf_GTA_type"/>
    <property type="match status" value="1"/>
</dbReference>
<dbReference type="Proteomes" id="UP000294963">
    <property type="component" value="Unassembled WGS sequence"/>
</dbReference>
<dbReference type="Gene3D" id="3.90.550.10">
    <property type="entry name" value="Spore Coat Polysaccharide Biosynthesis Protein SpsA, Chain A"/>
    <property type="match status" value="1"/>
</dbReference>
<dbReference type="OrthoDB" id="7791059at2"/>
<dbReference type="SUPFAM" id="SSF53448">
    <property type="entry name" value="Nucleotide-diphospho-sugar transferases"/>
    <property type="match status" value="1"/>
</dbReference>
<dbReference type="InterPro" id="IPR019290">
    <property type="entry name" value="GlycosylTrfase-like_prok"/>
</dbReference>
<protein>
    <submittedName>
        <fullName evidence="2">Putative glycosyltransferase involved in capsule biosynthesis</fullName>
    </submittedName>
</protein>